<comment type="caution">
    <text evidence="2">The sequence shown here is derived from an EMBL/GenBank/DDBJ whole genome shotgun (WGS) entry which is preliminary data.</text>
</comment>
<protein>
    <submittedName>
        <fullName evidence="2">Uncharacterized protein</fullName>
    </submittedName>
</protein>
<dbReference type="EMBL" id="CAJJDN010000033">
    <property type="protein sequence ID" value="CAD8075030.1"/>
    <property type="molecule type" value="Genomic_DNA"/>
</dbReference>
<accession>A0A8S1M3Q4</accession>
<sequence length="65" mass="7650">MDDYARNSNQYAFHQMEILQYLVFTLIQSYYGIIRLQQKAKLDGHSDYVQSVYFLQDGTTLTSDC</sequence>
<keyword evidence="1" id="KW-0812">Transmembrane</keyword>
<proteinExistence type="predicted"/>
<keyword evidence="3" id="KW-1185">Reference proteome</keyword>
<reference evidence="2" key="1">
    <citation type="submission" date="2021-01" db="EMBL/GenBank/DDBJ databases">
        <authorList>
            <consortium name="Genoscope - CEA"/>
            <person name="William W."/>
        </authorList>
    </citation>
    <scope>NUCLEOTIDE SEQUENCE</scope>
</reference>
<organism evidence="2 3">
    <name type="scientific">Paramecium sonneborni</name>
    <dbReference type="NCBI Taxonomy" id="65129"/>
    <lineage>
        <taxon>Eukaryota</taxon>
        <taxon>Sar</taxon>
        <taxon>Alveolata</taxon>
        <taxon>Ciliophora</taxon>
        <taxon>Intramacronucleata</taxon>
        <taxon>Oligohymenophorea</taxon>
        <taxon>Peniculida</taxon>
        <taxon>Parameciidae</taxon>
        <taxon>Paramecium</taxon>
    </lineage>
</organism>
<name>A0A8S1M3Q4_9CILI</name>
<dbReference type="AlphaFoldDB" id="A0A8S1M3Q4"/>
<gene>
    <name evidence="2" type="ORF">PSON_ATCC_30995.1.T0330017</name>
</gene>
<keyword evidence="1" id="KW-1133">Transmembrane helix</keyword>
<evidence type="ECO:0000313" key="3">
    <source>
        <dbReference type="Proteomes" id="UP000692954"/>
    </source>
</evidence>
<keyword evidence="1" id="KW-0472">Membrane</keyword>
<evidence type="ECO:0000313" key="2">
    <source>
        <dbReference type="EMBL" id="CAD8075030.1"/>
    </source>
</evidence>
<feature type="transmembrane region" description="Helical" evidence="1">
    <location>
        <begin position="12"/>
        <end position="33"/>
    </location>
</feature>
<dbReference type="Proteomes" id="UP000692954">
    <property type="component" value="Unassembled WGS sequence"/>
</dbReference>
<evidence type="ECO:0000256" key="1">
    <source>
        <dbReference type="SAM" id="Phobius"/>
    </source>
</evidence>